<feature type="region of interest" description="Disordered" evidence="1">
    <location>
        <begin position="22"/>
        <end position="79"/>
    </location>
</feature>
<feature type="compositionally biased region" description="Basic and acidic residues" evidence="1">
    <location>
        <begin position="22"/>
        <end position="46"/>
    </location>
</feature>
<organism evidence="2 3">
    <name type="scientific">Apatococcus lobatus</name>
    <dbReference type="NCBI Taxonomy" id="904363"/>
    <lineage>
        <taxon>Eukaryota</taxon>
        <taxon>Viridiplantae</taxon>
        <taxon>Chlorophyta</taxon>
        <taxon>core chlorophytes</taxon>
        <taxon>Trebouxiophyceae</taxon>
        <taxon>Chlorellales</taxon>
        <taxon>Chlorellaceae</taxon>
        <taxon>Apatococcus</taxon>
    </lineage>
</organism>
<feature type="compositionally biased region" description="Basic and acidic residues" evidence="1">
    <location>
        <begin position="345"/>
        <end position="354"/>
    </location>
</feature>
<feature type="compositionally biased region" description="Low complexity" evidence="1">
    <location>
        <begin position="47"/>
        <end position="63"/>
    </location>
</feature>
<proteinExistence type="predicted"/>
<sequence length="393" mass="43990">MNVILSVLGGAAAVEFKRHIDKDKEKQRQAKALEQKEQELREREQHLQAAQEAQEAERGSASQRRTSKHDGDMQQIRQQLKFKEQQWQDERAQLLQIPDSSGAPASSELDAVRQQLEHLQLEKERLMQDRQHAEAEAHLLKDQIEQLKQSQTTTRLEHQQQLAELRQEEVPEPSTPCLQQPESTNESEIIEAEPRSKHVEAQTETLMKQLRLVSDSPERLARLLTAGMVRQQQQLPESASLPAPKLRPIKTQAVERQHAVRQGNQLDAPSQLDKENAGAPAVQAVSKPASPQAAKGSFMQPPLELKHTSSPSKSSSPSAFGARKKAARHGGSGKRLGFDLQIPDISRRAPKENVKLSTQRQQFAELKLEKFFNSQEDGPSGGPSGSRQLSVKD</sequence>
<feature type="region of interest" description="Disordered" evidence="1">
    <location>
        <begin position="253"/>
        <end position="360"/>
    </location>
</feature>
<accession>A0AAW1S905</accession>
<feature type="region of interest" description="Disordered" evidence="1">
    <location>
        <begin position="372"/>
        <end position="393"/>
    </location>
</feature>
<feature type="region of interest" description="Disordered" evidence="1">
    <location>
        <begin position="150"/>
        <end position="187"/>
    </location>
</feature>
<feature type="compositionally biased region" description="Basic residues" evidence="1">
    <location>
        <begin position="322"/>
        <end position="332"/>
    </location>
</feature>
<feature type="compositionally biased region" description="Polar residues" evidence="1">
    <location>
        <begin position="150"/>
        <end position="162"/>
    </location>
</feature>
<evidence type="ECO:0000313" key="2">
    <source>
        <dbReference type="EMBL" id="KAK9842910.1"/>
    </source>
</evidence>
<gene>
    <name evidence="2" type="ORF">WJX74_004254</name>
</gene>
<reference evidence="2 3" key="1">
    <citation type="journal article" date="2024" name="Nat. Commun.">
        <title>Phylogenomics reveals the evolutionary origins of lichenization in chlorophyte algae.</title>
        <authorList>
            <person name="Puginier C."/>
            <person name="Libourel C."/>
            <person name="Otte J."/>
            <person name="Skaloud P."/>
            <person name="Haon M."/>
            <person name="Grisel S."/>
            <person name="Petersen M."/>
            <person name="Berrin J.G."/>
            <person name="Delaux P.M."/>
            <person name="Dal Grande F."/>
            <person name="Keller J."/>
        </authorList>
    </citation>
    <scope>NUCLEOTIDE SEQUENCE [LARGE SCALE GENOMIC DNA]</scope>
    <source>
        <strain evidence="2 3">SAG 2145</strain>
    </source>
</reference>
<evidence type="ECO:0000256" key="1">
    <source>
        <dbReference type="SAM" id="MobiDB-lite"/>
    </source>
</evidence>
<dbReference type="Proteomes" id="UP001438707">
    <property type="component" value="Unassembled WGS sequence"/>
</dbReference>
<feature type="compositionally biased region" description="Polar residues" evidence="1">
    <location>
        <begin position="176"/>
        <end position="187"/>
    </location>
</feature>
<comment type="caution">
    <text evidence="2">The sequence shown here is derived from an EMBL/GenBank/DDBJ whole genome shotgun (WGS) entry which is preliminary data.</text>
</comment>
<feature type="compositionally biased region" description="Low complexity" evidence="1">
    <location>
        <begin position="309"/>
        <end position="318"/>
    </location>
</feature>
<protein>
    <submittedName>
        <fullName evidence="2">Uncharacterized protein</fullName>
    </submittedName>
</protein>
<evidence type="ECO:0000313" key="3">
    <source>
        <dbReference type="Proteomes" id="UP001438707"/>
    </source>
</evidence>
<dbReference type="EMBL" id="JALJOS010000002">
    <property type="protein sequence ID" value="KAK9842910.1"/>
    <property type="molecule type" value="Genomic_DNA"/>
</dbReference>
<dbReference type="AlphaFoldDB" id="A0AAW1S905"/>
<keyword evidence="3" id="KW-1185">Reference proteome</keyword>
<name>A0AAW1S905_9CHLO</name>